<accession>A0A1W1I7M0</accession>
<dbReference type="RefSeq" id="WP_080887313.1">
    <property type="nucleotide sequence ID" value="NZ_LT828648.1"/>
</dbReference>
<evidence type="ECO:0000313" key="2">
    <source>
        <dbReference type="Proteomes" id="UP000192042"/>
    </source>
</evidence>
<dbReference type="STRING" id="1325564.NSJP_2840"/>
<protein>
    <submittedName>
        <fullName evidence="1">Uncharacterized protein</fullName>
    </submittedName>
</protein>
<dbReference type="EMBL" id="LT828648">
    <property type="protein sequence ID" value="SLM49007.1"/>
    <property type="molecule type" value="Genomic_DNA"/>
</dbReference>
<organism evidence="1 2">
    <name type="scientific">Nitrospira japonica</name>
    <dbReference type="NCBI Taxonomy" id="1325564"/>
    <lineage>
        <taxon>Bacteria</taxon>
        <taxon>Pseudomonadati</taxon>
        <taxon>Nitrospirota</taxon>
        <taxon>Nitrospiria</taxon>
        <taxon>Nitrospirales</taxon>
        <taxon>Nitrospiraceae</taxon>
        <taxon>Nitrospira</taxon>
    </lineage>
</organism>
<name>A0A1W1I7M0_9BACT</name>
<dbReference type="KEGG" id="nja:NSJP_2840"/>
<proteinExistence type="predicted"/>
<dbReference type="Proteomes" id="UP000192042">
    <property type="component" value="Chromosome I"/>
</dbReference>
<dbReference type="AlphaFoldDB" id="A0A1W1I7M0"/>
<sequence length="82" mass="9718">MMERTMRANDRLMDLERTVSVLNGRLLNLQWELQRAKAYSLPERIWRNIVNGRQGNRFMSTVCSRHIRPNMKVRDYAGTTGH</sequence>
<keyword evidence="2" id="KW-1185">Reference proteome</keyword>
<reference evidence="1 2" key="1">
    <citation type="submission" date="2017-03" db="EMBL/GenBank/DDBJ databases">
        <authorList>
            <person name="Afonso C.L."/>
            <person name="Miller P.J."/>
            <person name="Scott M.A."/>
            <person name="Spackman E."/>
            <person name="Goraichik I."/>
            <person name="Dimitrov K.M."/>
            <person name="Suarez D.L."/>
            <person name="Swayne D.E."/>
        </authorList>
    </citation>
    <scope>NUCLEOTIDE SEQUENCE [LARGE SCALE GENOMIC DNA]</scope>
    <source>
        <strain evidence="1">Genome sequencing of Nitrospira japonica strain NJ11</strain>
    </source>
</reference>
<dbReference type="OrthoDB" id="9812280at2"/>
<gene>
    <name evidence="1" type="ORF">NSJP_2840</name>
</gene>
<evidence type="ECO:0000313" key="1">
    <source>
        <dbReference type="EMBL" id="SLM49007.1"/>
    </source>
</evidence>